<evidence type="ECO:0000256" key="5">
    <source>
        <dbReference type="ARBA" id="ARBA00022737"/>
    </source>
</evidence>
<dbReference type="PROSITE" id="PS50166">
    <property type="entry name" value="IMPORTIN_B_NT"/>
    <property type="match status" value="1"/>
</dbReference>
<keyword evidence="8" id="KW-0539">Nucleus</keyword>
<dbReference type="InterPro" id="IPR011989">
    <property type="entry name" value="ARM-like"/>
</dbReference>
<dbReference type="Pfam" id="PF03810">
    <property type="entry name" value="IBN_N"/>
    <property type="match status" value="1"/>
</dbReference>
<dbReference type="SUPFAM" id="SSF48371">
    <property type="entry name" value="ARM repeat"/>
    <property type="match status" value="2"/>
</dbReference>
<evidence type="ECO:0000256" key="9">
    <source>
        <dbReference type="PROSITE-ProRule" id="PRU00103"/>
    </source>
</evidence>
<keyword evidence="5" id="KW-0677">Repeat</keyword>
<keyword evidence="13" id="KW-1185">Reference proteome</keyword>
<comment type="subcellular location">
    <subcellularLocation>
        <location evidence="2">Cytoplasm</location>
    </subcellularLocation>
    <subcellularLocation>
        <location evidence="1">Nucleus</location>
    </subcellularLocation>
</comment>
<evidence type="ECO:0000256" key="7">
    <source>
        <dbReference type="ARBA" id="ARBA00022990"/>
    </source>
</evidence>
<dbReference type="GO" id="GO:0006606">
    <property type="term" value="P:protein import into nucleus"/>
    <property type="evidence" value="ECO:0007669"/>
    <property type="project" value="InterPro"/>
</dbReference>
<dbReference type="InterPro" id="IPR058584">
    <property type="entry name" value="IMB1_TNPO1-like_TPR"/>
</dbReference>
<protein>
    <submittedName>
        <fullName evidence="12">Armadillo-type protein</fullName>
    </submittedName>
</protein>
<feature type="region of interest" description="Disordered" evidence="10">
    <location>
        <begin position="644"/>
        <end position="667"/>
    </location>
</feature>
<evidence type="ECO:0000259" key="11">
    <source>
        <dbReference type="PROSITE" id="PS50166"/>
    </source>
</evidence>
<dbReference type="GeneID" id="70134465"/>
<accession>A0A9P8RKU2</accession>
<dbReference type="InterPro" id="IPR016024">
    <property type="entry name" value="ARM-type_fold"/>
</dbReference>
<evidence type="ECO:0000313" key="12">
    <source>
        <dbReference type="EMBL" id="KAH6647900.1"/>
    </source>
</evidence>
<dbReference type="OrthoDB" id="7862313at2759"/>
<dbReference type="Proteomes" id="UP000758603">
    <property type="component" value="Unassembled WGS sequence"/>
</dbReference>
<sequence>MDQSKLVELLQASTIPDTQKVKAATSELKKNYYPRPEALLGLLHVVVSHDDATVRQLAAVQSLRLVPRHWKKIAADQKSGVRNEVVQAAVREQHAKVRHGISRVIAGIASIDFENGEWPDLLPAIFQLTTSDNVAHREIGSYIIFSLLEADPTTFQEHLKQMFELFSKTIRDPQSSDVRINTMLSISSLLLLIQADEDEESVATVQEFVPAMVDVLKHTIESGDDEHTQQAFEVFQTFLGYESALISKYFKDLVQFMLQLSANTDADDDVRNQALAFLTQCAHYRRMKLQAIPNLATEITRKSMEILAELEEDDDEDDMTPPRSALALIDQLSTDLPPRQVIVPILDDLKKYAAAESVGARRAAMIALGTCAEGAPDFVATQVEGLMPIILQLLNDSNRAVRHDALVCLMRMGEDLAEFFKSHHETIMTALVKNLEAASENENDEKNVEIIRSVCGSIDTMSEGLGSEIMQKYAQGLISRVGRFLSHSDVKVKSAAAGAIGAIALSIEDAFKPYLKETMEALSPFILANEGEDELQLRSSVVDAMGRIAVGVGAEDFQPYVMPLLHTSEDALNLGNARLRETTFILWSQLSKVYEGNLGDSLQGIFKGLFDSIELEEEDLELDEELAGLVDGELVTDGKKIRVKSATDGGDDEEDEMDDDDEDDEDWDDIMGISQAAMEKEVAVEVLGDIISHSKEKSVPYLEKALELITPLVEHSYEGCRKAAISTLWRTYACVWQIMEEQTGQKWQAGLPLNFETPANLAKLGEVVVSATLPLWLEESDRDVVTEINRNVAATLKLCGPAILAQKNLTEQSITILGTLITRSHPCQQDLGDEEEENEGTEGTSEWDWLVVDTALDVVIGLAAAFGSQFAEVWKIFEKPIVKLISSQEAIERSTSVGVIAECTAYMGSAVTPYTKGLLPPLLHRLSDEDKEAKSNAAYALGQLCYHSNDSATYLPAYGQIMSKLEPLLHISESRLQDNATGCMSRLILAHPDKVPLEQVLPALVDLLPLKEDYEENKPVYECIAKLYELQNPTIQGLTQKLIPVFQKVLSPPEEQLEPETREVLQNLVRKLGIA</sequence>
<dbReference type="PANTHER" id="PTHR10527">
    <property type="entry name" value="IMPORTIN BETA"/>
    <property type="match status" value="1"/>
</dbReference>
<dbReference type="InterPro" id="IPR021133">
    <property type="entry name" value="HEAT_type_2"/>
</dbReference>
<dbReference type="GO" id="GO:0005634">
    <property type="term" value="C:nucleus"/>
    <property type="evidence" value="ECO:0007669"/>
    <property type="project" value="UniProtKB-SubCell"/>
</dbReference>
<dbReference type="InterPro" id="IPR057672">
    <property type="entry name" value="TPR_IPO4/5"/>
</dbReference>
<dbReference type="RefSeq" id="XP_045954412.1">
    <property type="nucleotide sequence ID" value="XM_046105574.1"/>
</dbReference>
<dbReference type="GO" id="GO:0005737">
    <property type="term" value="C:cytoplasm"/>
    <property type="evidence" value="ECO:0007669"/>
    <property type="project" value="UniProtKB-SubCell"/>
</dbReference>
<reference evidence="12" key="1">
    <citation type="journal article" date="2021" name="Nat. Commun.">
        <title>Genetic determinants of endophytism in the Arabidopsis root mycobiome.</title>
        <authorList>
            <person name="Mesny F."/>
            <person name="Miyauchi S."/>
            <person name="Thiergart T."/>
            <person name="Pickel B."/>
            <person name="Atanasova L."/>
            <person name="Karlsson M."/>
            <person name="Huettel B."/>
            <person name="Barry K.W."/>
            <person name="Haridas S."/>
            <person name="Chen C."/>
            <person name="Bauer D."/>
            <person name="Andreopoulos W."/>
            <person name="Pangilinan J."/>
            <person name="LaButti K."/>
            <person name="Riley R."/>
            <person name="Lipzen A."/>
            <person name="Clum A."/>
            <person name="Drula E."/>
            <person name="Henrissat B."/>
            <person name="Kohler A."/>
            <person name="Grigoriev I.V."/>
            <person name="Martin F.M."/>
            <person name="Hacquard S."/>
        </authorList>
    </citation>
    <scope>NUCLEOTIDE SEQUENCE</scope>
    <source>
        <strain evidence="12">MPI-SDFR-AT-0073</strain>
    </source>
</reference>
<evidence type="ECO:0000256" key="1">
    <source>
        <dbReference type="ARBA" id="ARBA00004123"/>
    </source>
</evidence>
<proteinExistence type="predicted"/>
<dbReference type="PROSITE" id="PS50077">
    <property type="entry name" value="HEAT_REPEAT"/>
    <property type="match status" value="1"/>
</dbReference>
<dbReference type="InterPro" id="IPR040122">
    <property type="entry name" value="Importin_beta"/>
</dbReference>
<feature type="domain" description="Importin N-terminal" evidence="11">
    <location>
        <begin position="24"/>
        <end position="91"/>
    </location>
</feature>
<feature type="repeat" description="HEAT" evidence="9">
    <location>
        <begin position="386"/>
        <end position="418"/>
    </location>
</feature>
<evidence type="ECO:0000256" key="8">
    <source>
        <dbReference type="ARBA" id="ARBA00023242"/>
    </source>
</evidence>
<evidence type="ECO:0000256" key="2">
    <source>
        <dbReference type="ARBA" id="ARBA00004496"/>
    </source>
</evidence>
<feature type="compositionally biased region" description="Acidic residues" evidence="10">
    <location>
        <begin position="649"/>
        <end position="667"/>
    </location>
</feature>
<dbReference type="Pfam" id="PF25574">
    <property type="entry name" value="TPR_IMB1"/>
    <property type="match status" value="1"/>
</dbReference>
<dbReference type="AlphaFoldDB" id="A0A9P8RKU2"/>
<keyword evidence="6" id="KW-0653">Protein transport</keyword>
<name>A0A9P8RKU2_9PEZI</name>
<dbReference type="EMBL" id="JAGPXC010000008">
    <property type="protein sequence ID" value="KAH6647900.1"/>
    <property type="molecule type" value="Genomic_DNA"/>
</dbReference>
<evidence type="ECO:0000313" key="13">
    <source>
        <dbReference type="Proteomes" id="UP000758603"/>
    </source>
</evidence>
<keyword evidence="3" id="KW-0813">Transport</keyword>
<dbReference type="Gene3D" id="1.25.10.10">
    <property type="entry name" value="Leucine-rich Repeat Variant"/>
    <property type="match status" value="2"/>
</dbReference>
<keyword evidence="7" id="KW-0007">Acetylation</keyword>
<dbReference type="InterPro" id="IPR001494">
    <property type="entry name" value="Importin-beta_N"/>
</dbReference>
<evidence type="ECO:0000256" key="4">
    <source>
        <dbReference type="ARBA" id="ARBA00022490"/>
    </source>
</evidence>
<keyword evidence="4" id="KW-0963">Cytoplasm</keyword>
<dbReference type="Pfam" id="PF25780">
    <property type="entry name" value="TPR_IPO5"/>
    <property type="match status" value="1"/>
</dbReference>
<evidence type="ECO:0000256" key="3">
    <source>
        <dbReference type="ARBA" id="ARBA00022448"/>
    </source>
</evidence>
<organism evidence="12 13">
    <name type="scientific">Truncatella angustata</name>
    <dbReference type="NCBI Taxonomy" id="152316"/>
    <lineage>
        <taxon>Eukaryota</taxon>
        <taxon>Fungi</taxon>
        <taxon>Dikarya</taxon>
        <taxon>Ascomycota</taxon>
        <taxon>Pezizomycotina</taxon>
        <taxon>Sordariomycetes</taxon>
        <taxon>Xylariomycetidae</taxon>
        <taxon>Amphisphaeriales</taxon>
        <taxon>Sporocadaceae</taxon>
        <taxon>Truncatella</taxon>
    </lineage>
</organism>
<dbReference type="Pfam" id="PF02985">
    <property type="entry name" value="HEAT"/>
    <property type="match status" value="1"/>
</dbReference>
<gene>
    <name evidence="12" type="ORF">BKA67DRAFT_629257</name>
</gene>
<dbReference type="InterPro" id="IPR000357">
    <property type="entry name" value="HEAT"/>
</dbReference>
<evidence type="ECO:0000256" key="10">
    <source>
        <dbReference type="SAM" id="MobiDB-lite"/>
    </source>
</evidence>
<dbReference type="GO" id="GO:0031267">
    <property type="term" value="F:small GTPase binding"/>
    <property type="evidence" value="ECO:0007669"/>
    <property type="project" value="InterPro"/>
</dbReference>
<evidence type="ECO:0000256" key="6">
    <source>
        <dbReference type="ARBA" id="ARBA00022927"/>
    </source>
</evidence>
<comment type="caution">
    <text evidence="12">The sequence shown here is derived from an EMBL/GenBank/DDBJ whole genome shotgun (WGS) entry which is preliminary data.</text>
</comment>